<dbReference type="Proteomes" id="UP000070720">
    <property type="component" value="Chromosome 1"/>
</dbReference>
<name>I1SA39_GIBZE</name>
<organism evidence="3 5">
    <name type="scientific">Gibberella zeae (strain ATCC MYA-4620 / CBS 123657 / FGSC 9075 / NRRL 31084 / PH-1)</name>
    <name type="common">Wheat head blight fungus</name>
    <name type="synonym">Fusarium graminearum</name>
    <dbReference type="NCBI Taxonomy" id="229533"/>
    <lineage>
        <taxon>Eukaryota</taxon>
        <taxon>Fungi</taxon>
        <taxon>Dikarya</taxon>
        <taxon>Ascomycota</taxon>
        <taxon>Pezizomycotina</taxon>
        <taxon>Sordariomycetes</taxon>
        <taxon>Hypocreomycetidae</taxon>
        <taxon>Hypocreales</taxon>
        <taxon>Nectriaceae</taxon>
        <taxon>Fusarium</taxon>
    </lineage>
</organism>
<evidence type="ECO:0000313" key="4">
    <source>
        <dbReference type="EnsemblFungi" id="CEF75598"/>
    </source>
</evidence>
<evidence type="ECO:0000313" key="3">
    <source>
        <dbReference type="EMBL" id="CEF75598.1"/>
    </source>
</evidence>
<protein>
    <submittedName>
        <fullName evidence="3">Chromosome 1, complete genome</fullName>
    </submittedName>
</protein>
<feature type="compositionally biased region" description="Polar residues" evidence="1">
    <location>
        <begin position="94"/>
        <end position="113"/>
    </location>
</feature>
<dbReference type="EMBL" id="HG970332">
    <property type="protein sequence ID" value="CEF75598.1"/>
    <property type="molecule type" value="Genomic_DNA"/>
</dbReference>
<keyword evidence="2" id="KW-0732">Signal</keyword>
<dbReference type="AlphaFoldDB" id="I1SA39"/>
<evidence type="ECO:0000313" key="5">
    <source>
        <dbReference type="Proteomes" id="UP000070720"/>
    </source>
</evidence>
<accession>I1SA39</accession>
<proteinExistence type="predicted"/>
<reference evidence="4 5" key="1">
    <citation type="journal article" date="2007" name="Science">
        <title>The Fusarium graminearum genome reveals a link between localized polymorphism and pathogen specialization.</title>
        <authorList>
            <person name="Cuomo C.A."/>
            <person name="Gueldener U."/>
            <person name="Xu J.-R."/>
            <person name="Trail F."/>
            <person name="Turgeon B.G."/>
            <person name="Di Pietro A."/>
            <person name="Walton J.D."/>
            <person name="Ma L.-J."/>
            <person name="Baker S.E."/>
            <person name="Rep M."/>
            <person name="Adam G."/>
            <person name="Antoniw J."/>
            <person name="Baldwin T."/>
            <person name="Calvo S.E."/>
            <person name="Chang Y.-L."/>
            <person name="DeCaprio D."/>
            <person name="Gale L.R."/>
            <person name="Gnerre S."/>
            <person name="Goswami R.S."/>
            <person name="Hammond-Kosack K."/>
            <person name="Harris L.J."/>
            <person name="Hilburn K."/>
            <person name="Kennell J.C."/>
            <person name="Kroken S."/>
            <person name="Magnuson J.K."/>
            <person name="Mannhaupt G."/>
            <person name="Mauceli E.W."/>
            <person name="Mewes H.-W."/>
            <person name="Mitterbauer R."/>
            <person name="Muehlbauer G."/>
            <person name="Muensterkoetter M."/>
            <person name="Nelson D."/>
            <person name="O'Donnell K."/>
            <person name="Ouellet T."/>
            <person name="Qi W."/>
            <person name="Quesneville H."/>
            <person name="Roncero M.I.G."/>
            <person name="Seong K.-Y."/>
            <person name="Tetko I.V."/>
            <person name="Urban M."/>
            <person name="Waalwijk C."/>
            <person name="Ward T.J."/>
            <person name="Yao J."/>
            <person name="Birren B.W."/>
            <person name="Kistler H.C."/>
        </authorList>
    </citation>
    <scope>NUCLEOTIDE SEQUENCE [LARGE SCALE GENOMIC DNA]</scope>
    <source>
        <strain evidence="5">ATCC MYA-4620 / CBS 123657 / FGSC 9075 / NRRL 31084 / PH-1</strain>
        <strain evidence="4">PH-1 / ATCC MYA-4620 / FGSC 9075 / NRRL 31084</strain>
    </source>
</reference>
<evidence type="ECO:0000256" key="1">
    <source>
        <dbReference type="SAM" id="MobiDB-lite"/>
    </source>
</evidence>
<evidence type="ECO:0000256" key="2">
    <source>
        <dbReference type="SAM" id="SignalP"/>
    </source>
</evidence>
<feature type="signal peptide" evidence="2">
    <location>
        <begin position="1"/>
        <end position="15"/>
    </location>
</feature>
<keyword evidence="5" id="KW-1185">Reference proteome</keyword>
<feature type="region of interest" description="Disordered" evidence="1">
    <location>
        <begin position="74"/>
        <end position="113"/>
    </location>
</feature>
<reference evidence="4" key="4">
    <citation type="submission" date="2017-01" db="UniProtKB">
        <authorList>
            <consortium name="EnsemblFungi"/>
        </authorList>
    </citation>
    <scope>IDENTIFICATION</scope>
    <source>
        <strain evidence="4">PH-1 / ATCC MYA-4620 / FGSC 9075 / NRRL 31084</strain>
    </source>
</reference>
<dbReference type="HOGENOM" id="CLU_2133735_0_0_1"/>
<sequence length="113" mass="12572">MGWMDGMLLVGVCASVYLMRCPSFWSRPLSGYLFGIDWSTLSRVVQRGAVQHVHLQCTPYSRQYCTRRVTGTQDGACSSITDGDDHDAEWSEGDGNQRTSGHQTRTSQTQPVP</sequence>
<gene>
    <name evidence="3" type="ORF">FGRAMPH1_01T07589</name>
</gene>
<feature type="compositionally biased region" description="Acidic residues" evidence="1">
    <location>
        <begin position="82"/>
        <end position="92"/>
    </location>
</feature>
<dbReference type="KEGG" id="fgr:FGSG_13720"/>
<feature type="chain" id="PRO_5011942205" evidence="2">
    <location>
        <begin position="16"/>
        <end position="113"/>
    </location>
</feature>
<reference evidence="4 5" key="2">
    <citation type="journal article" date="2010" name="Nature">
        <title>Comparative genomics reveals mobile pathogenicity chromosomes in Fusarium.</title>
        <authorList>
            <person name="Ma L.J."/>
            <person name="van der Does H.C."/>
            <person name="Borkovich K.A."/>
            <person name="Coleman J.J."/>
            <person name="Daboussi M.J."/>
            <person name="Di Pietro A."/>
            <person name="Dufresne M."/>
            <person name="Freitag M."/>
            <person name="Grabherr M."/>
            <person name="Henrissat B."/>
            <person name="Houterman P.M."/>
            <person name="Kang S."/>
            <person name="Shim W.B."/>
            <person name="Woloshuk C."/>
            <person name="Xie X."/>
            <person name="Xu J.R."/>
            <person name="Antoniw J."/>
            <person name="Baker S.E."/>
            <person name="Bluhm B.H."/>
            <person name="Breakspear A."/>
            <person name="Brown D.W."/>
            <person name="Butchko R.A."/>
            <person name="Chapman S."/>
            <person name="Coulson R."/>
            <person name="Coutinho P.M."/>
            <person name="Danchin E.G."/>
            <person name="Diener A."/>
            <person name="Gale L.R."/>
            <person name="Gardiner D.M."/>
            <person name="Goff S."/>
            <person name="Hammond-Kosack K.E."/>
            <person name="Hilburn K."/>
            <person name="Hua-Van A."/>
            <person name="Jonkers W."/>
            <person name="Kazan K."/>
            <person name="Kodira C.D."/>
            <person name="Koehrsen M."/>
            <person name="Kumar L."/>
            <person name="Lee Y.H."/>
            <person name="Li L."/>
            <person name="Manners J.M."/>
            <person name="Miranda-Saavedra D."/>
            <person name="Mukherjee M."/>
            <person name="Park G."/>
            <person name="Park J."/>
            <person name="Park S.Y."/>
            <person name="Proctor R.H."/>
            <person name="Regev A."/>
            <person name="Ruiz-Roldan M.C."/>
            <person name="Sain D."/>
            <person name="Sakthikumar S."/>
            <person name="Sykes S."/>
            <person name="Schwartz D.C."/>
            <person name="Turgeon B.G."/>
            <person name="Wapinski I."/>
            <person name="Yoder O."/>
            <person name="Young S."/>
            <person name="Zeng Q."/>
            <person name="Zhou S."/>
            <person name="Galagan J."/>
            <person name="Cuomo C.A."/>
            <person name="Kistler H.C."/>
            <person name="Rep M."/>
        </authorList>
    </citation>
    <scope>GENOME REANNOTATION</scope>
    <source>
        <strain evidence="5">ATCC MYA-4620 / CBS 123657 / FGSC 9075 / NRRL 31084 / PH-1</strain>
        <strain evidence="4">PH-1 / ATCC MYA-4620 / FGSC 9075 / NRRL 31084</strain>
    </source>
</reference>
<dbReference type="RefSeq" id="XP_011319175.1">
    <property type="nucleotide sequence ID" value="XM_011320873.1"/>
</dbReference>
<dbReference type="EnsemblFungi" id="CEF75598">
    <property type="protein sequence ID" value="CEF75598"/>
    <property type="gene ID" value="FGRRES_13720"/>
</dbReference>
<dbReference type="InParanoid" id="I1SA39"/>
<reference evidence="3 5" key="3">
    <citation type="journal article" date="2015" name="BMC Genomics">
        <title>The completed genome sequence of the pathogenic ascomycete fungus Fusarium graminearum.</title>
        <authorList>
            <person name="King R."/>
            <person name="Urban M."/>
            <person name="Hammond-Kosack M.C."/>
            <person name="Hassani-Pak K."/>
            <person name="Hammond-Kosack K.E."/>
        </authorList>
    </citation>
    <scope>NUCLEOTIDE SEQUENCE [LARGE SCALE GENOMIC DNA]</scope>
    <source>
        <strain evidence="5">ATCC MYA-4620 / CBS 123657 / FGSC 9075 / NRRL 31084 / PH-1</strain>
        <strain evidence="3">PH-1</strain>
    </source>
</reference>
<dbReference type="VEuPathDB" id="FungiDB:FGRAMPH1_01G07589"/>
<accession>A0A098D9J2</accession>